<dbReference type="Proteomes" id="UP001062223">
    <property type="component" value="Chromosome"/>
</dbReference>
<feature type="transmembrane region" description="Helical" evidence="1">
    <location>
        <begin position="23"/>
        <end position="41"/>
    </location>
</feature>
<evidence type="ECO:0000313" key="2">
    <source>
        <dbReference type="EMBL" id="UYC79362.1"/>
    </source>
</evidence>
<evidence type="ECO:0000256" key="1">
    <source>
        <dbReference type="SAM" id="Phobius"/>
    </source>
</evidence>
<keyword evidence="1" id="KW-0812">Transmembrane</keyword>
<dbReference type="EMBL" id="CP106879">
    <property type="protein sequence ID" value="UYC79362.1"/>
    <property type="molecule type" value="Genomic_DNA"/>
</dbReference>
<keyword evidence="1" id="KW-1133">Transmembrane helix</keyword>
<name>A0A9Q9P5X7_9MICO</name>
<gene>
    <name evidence="2" type="ORF">OE229_09355</name>
</gene>
<sequence>MTAVSEAPATPEAVARRAWRRTAVIVTIGVVLGAVGGLLFARQDSALQTSLAIVGIAAGVGGLLGTFSMLTTTLRRSSDMQAPMDGLSRFGRKTLAKAIASGTPIEPADSDLARRAFDLARLRAAYQPVALGQFLLLYVGIAGPQIPNLFDDDSFVAGLSRIICGALLVVAAAMSPVILRQTRAARRYVQAATEAAARQR</sequence>
<reference evidence="2" key="1">
    <citation type="submission" date="2022-09" db="EMBL/GenBank/DDBJ databases">
        <title>Taxonomy of Curtobacterium flaccumfaciens.</title>
        <authorList>
            <person name="Osdaghi E."/>
            <person name="Taghavi S.M."/>
            <person name="Hamidizade M."/>
            <person name="Abachi H."/>
            <person name="Fazliarab A."/>
            <person name="Baeyen S."/>
            <person name="Portier P."/>
            <person name="Van Vaerenbergh J."/>
            <person name="Jacques M.-A."/>
        </authorList>
    </citation>
    <scope>NUCLEOTIDE SEQUENCE</scope>
    <source>
        <strain evidence="2">AGQB46</strain>
    </source>
</reference>
<dbReference type="AlphaFoldDB" id="A0A9Q9P5X7"/>
<dbReference type="RefSeq" id="WP_262137613.1">
    <property type="nucleotide sequence ID" value="NZ_CP106879.1"/>
</dbReference>
<proteinExistence type="predicted"/>
<organism evidence="2 3">
    <name type="scientific">Curtobacterium poinsettiae</name>
    <dbReference type="NCBI Taxonomy" id="159612"/>
    <lineage>
        <taxon>Bacteria</taxon>
        <taxon>Bacillati</taxon>
        <taxon>Actinomycetota</taxon>
        <taxon>Actinomycetes</taxon>
        <taxon>Micrococcales</taxon>
        <taxon>Microbacteriaceae</taxon>
        <taxon>Curtobacterium</taxon>
    </lineage>
</organism>
<feature type="transmembrane region" description="Helical" evidence="1">
    <location>
        <begin position="155"/>
        <end position="179"/>
    </location>
</feature>
<feature type="transmembrane region" description="Helical" evidence="1">
    <location>
        <begin position="124"/>
        <end position="143"/>
    </location>
</feature>
<keyword evidence="1" id="KW-0472">Membrane</keyword>
<accession>A0A9Q9P5X7</accession>
<evidence type="ECO:0000313" key="3">
    <source>
        <dbReference type="Proteomes" id="UP001062223"/>
    </source>
</evidence>
<protein>
    <submittedName>
        <fullName evidence="2">Uncharacterized protein</fullName>
    </submittedName>
</protein>
<dbReference type="KEGG" id="cpoi:OE229_09355"/>
<feature type="transmembrane region" description="Helical" evidence="1">
    <location>
        <begin position="47"/>
        <end position="70"/>
    </location>
</feature>